<dbReference type="RefSeq" id="WP_197351186.1">
    <property type="nucleotide sequence ID" value="NZ_CP048882.1"/>
</dbReference>
<sequence>MDAYKLPPSPNGSFSTPSTAQVYIPGHVPPPDTATLPEASWDNGLLSAWHANIKGETMSIPYKEPATYEPTYRGGSIKAPGKIGSIDVSVNQDYQIRAVGMEPVESQHILTPEGQPVTRVNYEYQYEVRKRTVGTVQGIHGWTESEWKRVSTEEVANLVSKDSVAKTNLPGWEGS</sequence>
<protein>
    <submittedName>
        <fullName evidence="1">Uncharacterized protein</fullName>
    </submittedName>
</protein>
<organism evidence="1 2">
    <name type="scientific">Streptomyces bathyalis</name>
    <dbReference type="NCBI Taxonomy" id="2710756"/>
    <lineage>
        <taxon>Bacteria</taxon>
        <taxon>Bacillati</taxon>
        <taxon>Actinomycetota</taxon>
        <taxon>Actinomycetes</taxon>
        <taxon>Kitasatosporales</taxon>
        <taxon>Streptomycetaceae</taxon>
        <taxon>Streptomyces</taxon>
    </lineage>
</organism>
<accession>A0A7T1T6T3</accession>
<gene>
    <name evidence="1" type="ORF">G4Z16_14535</name>
</gene>
<dbReference type="AlphaFoldDB" id="A0A7T1T6T3"/>
<proteinExistence type="predicted"/>
<dbReference type="EMBL" id="CP048882">
    <property type="protein sequence ID" value="QPP07398.1"/>
    <property type="molecule type" value="Genomic_DNA"/>
</dbReference>
<evidence type="ECO:0000313" key="1">
    <source>
        <dbReference type="EMBL" id="QPP07398.1"/>
    </source>
</evidence>
<name>A0A7T1T6T3_9ACTN</name>
<keyword evidence="2" id="KW-1185">Reference proteome</keyword>
<evidence type="ECO:0000313" key="2">
    <source>
        <dbReference type="Proteomes" id="UP000595046"/>
    </source>
</evidence>
<reference evidence="2" key="1">
    <citation type="submission" date="2020-02" db="EMBL/GenBank/DDBJ databases">
        <title>Streptomyces sp. ASO4wet.</title>
        <authorList>
            <person name="Risdian C."/>
            <person name="Landwehr W."/>
            <person name="Schupp P."/>
            <person name="Wink J."/>
        </authorList>
    </citation>
    <scope>NUCLEOTIDE SEQUENCE [LARGE SCALE GENOMIC DNA]</scope>
    <source>
        <strain evidence="2">ASO4wet</strain>
    </source>
</reference>
<dbReference type="Proteomes" id="UP000595046">
    <property type="component" value="Chromosome"/>
</dbReference>
<dbReference type="KEGG" id="sbat:G4Z16_14535"/>